<name>A0A151IX63_9HYME</name>
<reference evidence="1 2" key="1">
    <citation type="submission" date="2015-09" db="EMBL/GenBank/DDBJ databases">
        <title>Trachymyrmex cornetzi WGS genome.</title>
        <authorList>
            <person name="Nygaard S."/>
            <person name="Hu H."/>
            <person name="Boomsma J."/>
            <person name="Zhang G."/>
        </authorList>
    </citation>
    <scope>NUCLEOTIDE SEQUENCE [LARGE SCALE GENOMIC DNA]</scope>
    <source>
        <strain evidence="1">Tcor2-1</strain>
        <tissue evidence="1">Whole body</tissue>
    </source>
</reference>
<dbReference type="EMBL" id="KQ980831">
    <property type="protein sequence ID" value="KYN12408.1"/>
    <property type="molecule type" value="Genomic_DNA"/>
</dbReference>
<dbReference type="Gene3D" id="3.30.420.10">
    <property type="entry name" value="Ribonuclease H-like superfamily/Ribonuclease H"/>
    <property type="match status" value="1"/>
</dbReference>
<evidence type="ECO:0000313" key="1">
    <source>
        <dbReference type="EMBL" id="KYN12408.1"/>
    </source>
</evidence>
<keyword evidence="2" id="KW-1185">Reference proteome</keyword>
<dbReference type="GO" id="GO:0003676">
    <property type="term" value="F:nucleic acid binding"/>
    <property type="evidence" value="ECO:0007669"/>
    <property type="project" value="InterPro"/>
</dbReference>
<evidence type="ECO:0008006" key="3">
    <source>
        <dbReference type="Google" id="ProtNLM"/>
    </source>
</evidence>
<dbReference type="Proteomes" id="UP000078492">
    <property type="component" value="Unassembled WGS sequence"/>
</dbReference>
<evidence type="ECO:0000313" key="2">
    <source>
        <dbReference type="Proteomes" id="UP000078492"/>
    </source>
</evidence>
<proteinExistence type="predicted"/>
<dbReference type="PANTHER" id="PTHR47326">
    <property type="entry name" value="TRANSPOSABLE ELEMENT TC3 TRANSPOSASE-LIKE PROTEIN"/>
    <property type="match status" value="1"/>
</dbReference>
<dbReference type="InterPro" id="IPR036397">
    <property type="entry name" value="RNaseH_sf"/>
</dbReference>
<sequence>MLRNFLESKLRELEHPDVWFQQDGATAHTARRTMDVLREMFPGRIDELKAAIRQKITGISPQITTRVMETFRNQLRMRIEKNGRHLDSVIFKT</sequence>
<dbReference type="PANTHER" id="PTHR47326:SF1">
    <property type="entry name" value="HTH PSQ-TYPE DOMAIN-CONTAINING PROTEIN"/>
    <property type="match status" value="1"/>
</dbReference>
<gene>
    <name evidence="1" type="ORF">ALC57_15423</name>
</gene>
<dbReference type="AlphaFoldDB" id="A0A151IX63"/>
<dbReference type="STRING" id="471704.A0A151IX63"/>
<accession>A0A151IX63</accession>
<protein>
    <recommendedName>
        <fullName evidence="3">DUF4817 domain-containing protein</fullName>
    </recommendedName>
</protein>
<organism evidence="1 2">
    <name type="scientific">Trachymyrmex cornetzi</name>
    <dbReference type="NCBI Taxonomy" id="471704"/>
    <lineage>
        <taxon>Eukaryota</taxon>
        <taxon>Metazoa</taxon>
        <taxon>Ecdysozoa</taxon>
        <taxon>Arthropoda</taxon>
        <taxon>Hexapoda</taxon>
        <taxon>Insecta</taxon>
        <taxon>Pterygota</taxon>
        <taxon>Neoptera</taxon>
        <taxon>Endopterygota</taxon>
        <taxon>Hymenoptera</taxon>
        <taxon>Apocrita</taxon>
        <taxon>Aculeata</taxon>
        <taxon>Formicoidea</taxon>
        <taxon>Formicidae</taxon>
        <taxon>Myrmicinae</taxon>
        <taxon>Trachymyrmex</taxon>
    </lineage>
</organism>